<reference evidence="1 2" key="1">
    <citation type="submission" date="2024-01" db="EMBL/GenBank/DDBJ databases">
        <title>The genomes of 5 underutilized Papilionoideae crops provide insights into root nodulation and disease resistanc.</title>
        <authorList>
            <person name="Jiang F."/>
        </authorList>
    </citation>
    <scope>NUCLEOTIDE SEQUENCE [LARGE SCALE GENOMIC DNA]</scope>
    <source>
        <strain evidence="1">JINMINGXINNONG_FW02</strain>
        <tissue evidence="1">Leaves</tissue>
    </source>
</reference>
<evidence type="ECO:0000313" key="2">
    <source>
        <dbReference type="Proteomes" id="UP001374584"/>
    </source>
</evidence>
<accession>A0AAN9RMH9</accession>
<name>A0AAN9RMH9_PHACN</name>
<organism evidence="1 2">
    <name type="scientific">Phaseolus coccineus</name>
    <name type="common">Scarlet runner bean</name>
    <name type="synonym">Phaseolus multiflorus</name>
    <dbReference type="NCBI Taxonomy" id="3886"/>
    <lineage>
        <taxon>Eukaryota</taxon>
        <taxon>Viridiplantae</taxon>
        <taxon>Streptophyta</taxon>
        <taxon>Embryophyta</taxon>
        <taxon>Tracheophyta</taxon>
        <taxon>Spermatophyta</taxon>
        <taxon>Magnoliopsida</taxon>
        <taxon>eudicotyledons</taxon>
        <taxon>Gunneridae</taxon>
        <taxon>Pentapetalae</taxon>
        <taxon>rosids</taxon>
        <taxon>fabids</taxon>
        <taxon>Fabales</taxon>
        <taxon>Fabaceae</taxon>
        <taxon>Papilionoideae</taxon>
        <taxon>50 kb inversion clade</taxon>
        <taxon>NPAAA clade</taxon>
        <taxon>indigoferoid/millettioid clade</taxon>
        <taxon>Phaseoleae</taxon>
        <taxon>Phaseolus</taxon>
    </lineage>
</organism>
<dbReference type="EMBL" id="JAYMYR010000002">
    <property type="protein sequence ID" value="KAK7377164.1"/>
    <property type="molecule type" value="Genomic_DNA"/>
</dbReference>
<comment type="caution">
    <text evidence="1">The sequence shown here is derived from an EMBL/GenBank/DDBJ whole genome shotgun (WGS) entry which is preliminary data.</text>
</comment>
<dbReference type="Proteomes" id="UP001374584">
    <property type="component" value="Unassembled WGS sequence"/>
</dbReference>
<dbReference type="AlphaFoldDB" id="A0AAN9RMH9"/>
<proteinExistence type="predicted"/>
<keyword evidence="2" id="KW-1185">Reference proteome</keyword>
<sequence length="70" mass="7782">MTPPPILREEKERDPTSLTKLELARACDALRCLRSRQLMVAGFLLLELTKIDGVVMLEKGVVAIGIAIYD</sequence>
<protein>
    <submittedName>
        <fullName evidence="1">Uncharacterized protein</fullName>
    </submittedName>
</protein>
<gene>
    <name evidence="1" type="ORF">VNO80_02584</name>
</gene>
<evidence type="ECO:0000313" key="1">
    <source>
        <dbReference type="EMBL" id="KAK7377164.1"/>
    </source>
</evidence>